<dbReference type="Proteomes" id="UP000467522">
    <property type="component" value="Unassembled WGS sequence"/>
</dbReference>
<dbReference type="EMBL" id="WNDV01000001">
    <property type="protein sequence ID" value="KAF1040628.1"/>
    <property type="molecule type" value="Genomic_DNA"/>
</dbReference>
<evidence type="ECO:0000259" key="2">
    <source>
        <dbReference type="Pfam" id="PF18417"/>
    </source>
</evidence>
<dbReference type="GO" id="GO:0033736">
    <property type="term" value="F:L-lysine 6-oxidase activity"/>
    <property type="evidence" value="ECO:0007669"/>
    <property type="project" value="InterPro"/>
</dbReference>
<feature type="domain" description="L-lysine epsilon oxidase C-terminal" evidence="2">
    <location>
        <begin position="440"/>
        <end position="585"/>
    </location>
</feature>
<dbReference type="InterPro" id="IPR041173">
    <property type="entry name" value="LodA_C"/>
</dbReference>
<proteinExistence type="predicted"/>
<dbReference type="Pfam" id="PF18417">
    <property type="entry name" value="LodA_C"/>
    <property type="match status" value="1"/>
</dbReference>
<dbReference type="InterPro" id="IPR033797">
    <property type="entry name" value="LodA"/>
</dbReference>
<sequence length="705" mass="78194">MPQNTVFRIHPAIGIARVGNSADYYIAPETSAGLSQGITSGSLDSQITGGLPIKPGTENETITSSDLRDADGRLKRQAARFRIVLYDLNAYEYRKYPTNSGVEIKIGSKFENKTVVDIVWTVHLANKKANCWKLEPPPGGLAGLPAYANGKRPELRNPTFGIPPHTQGEPPDPGSKVRLKNLVIDAGPRAIKASQQTRVAFDKFTAASYGSVNEASRIKSLPNYPKSFPASDAVNPLLNNSTDVPVSGSNPITSLGEITTDSQGRLLVLGGYGRASGFNEQGHADPDAPLINDVDNDNWFDDTSDGPVSALLVFDDGSTRAVDSDAWVVSTDPSYAPQIRNVVTVWDEVLTTWVEKFGLMPTLYDKGSYQQNYWPRFGDEIFPILKAAELQRWNTNLPWNKPGGYDSHRVKDLEEDPSGTFDLIRNPGNNAQSSDGSLMPLALGDNQKSFLSLTTLQYFFVSQWAGGYLYRYKPKDLGPGEYLDKTVLTNCLGGRFGPGIDLTFVVRDPNLYKEDWMDPKIGPFRINARKFDYSAATESEPFLGVGYIPSDSNHREIEPGDLVKFMAIPWHADYNSCATHLPDPNPQGNKNLYWSWPAQRPVAVYTYDDLATVENQTSPPTLLPNYQRYSVRGEGTHATDPKMVGRYQIRKDILNNWDKIGFVIQGPAISGYNSKICREDWYVEVESGFKKDYSNTVFPWPSQKL</sequence>
<feature type="domain" description="L-Lysine epsilon oxidase N-terminal" evidence="1">
    <location>
        <begin position="10"/>
        <end position="329"/>
    </location>
</feature>
<evidence type="ECO:0000259" key="1">
    <source>
        <dbReference type="Pfam" id="PF17990"/>
    </source>
</evidence>
<accession>A0A833US01</accession>
<name>A0A833US01_BURL3</name>
<dbReference type="RefSeq" id="WP_278642730.1">
    <property type="nucleotide sequence ID" value="NZ_WNDV01000001.1"/>
</dbReference>
<evidence type="ECO:0000313" key="3">
    <source>
        <dbReference type="EMBL" id="KAF1040628.1"/>
    </source>
</evidence>
<gene>
    <name evidence="3" type="primary">lodA</name>
    <name evidence="3" type="ORF">GAK33_00245</name>
</gene>
<dbReference type="Pfam" id="PF17990">
    <property type="entry name" value="LodA_N"/>
    <property type="match status" value="1"/>
</dbReference>
<dbReference type="InterPro" id="IPR041168">
    <property type="entry name" value="LodA_N"/>
</dbReference>
<dbReference type="CDD" id="cd14732">
    <property type="entry name" value="LodA"/>
    <property type="match status" value="1"/>
</dbReference>
<dbReference type="GO" id="GO:0031640">
    <property type="term" value="P:killing of cells of another organism"/>
    <property type="evidence" value="ECO:0007669"/>
    <property type="project" value="InterPro"/>
</dbReference>
<organism evidence="3 4">
    <name type="scientific">Burkholderia lata (strain ATCC 17760 / DSM 23089 / LMG 22485 / NCIMB 9086 / R18194 / 383)</name>
    <dbReference type="NCBI Taxonomy" id="482957"/>
    <lineage>
        <taxon>Bacteria</taxon>
        <taxon>Pseudomonadati</taxon>
        <taxon>Pseudomonadota</taxon>
        <taxon>Betaproteobacteria</taxon>
        <taxon>Burkholderiales</taxon>
        <taxon>Burkholderiaceae</taxon>
        <taxon>Burkholderia</taxon>
        <taxon>Burkholderia cepacia complex</taxon>
    </lineage>
</organism>
<comment type="caution">
    <text evidence="3">The sequence shown here is derived from an EMBL/GenBank/DDBJ whole genome shotgun (WGS) entry which is preliminary data.</text>
</comment>
<evidence type="ECO:0000313" key="4">
    <source>
        <dbReference type="Proteomes" id="UP000467522"/>
    </source>
</evidence>
<protein>
    <submittedName>
        <fullName evidence="3">L-lysine 6-oxidase</fullName>
    </submittedName>
</protein>
<dbReference type="GO" id="GO:1900191">
    <property type="term" value="P:negative regulation of single-species biofilm formation"/>
    <property type="evidence" value="ECO:0007669"/>
    <property type="project" value="InterPro"/>
</dbReference>
<dbReference type="AlphaFoldDB" id="A0A833US01"/>
<reference evidence="4" key="1">
    <citation type="journal article" date="2020" name="MBio">
        <title>Horizontal gene transfer to a defensive symbiont with a reduced genome amongst a multipartite beetle microbiome.</title>
        <authorList>
            <person name="Waterworth S.C."/>
            <person name="Florez L.V."/>
            <person name="Rees E.R."/>
            <person name="Hertweck C."/>
            <person name="Kaltenpoth M."/>
            <person name="Kwan J.C."/>
        </authorList>
    </citation>
    <scope>NUCLEOTIDE SEQUENCE [LARGE SCALE GENOMIC DNA]</scope>
</reference>